<keyword evidence="1" id="KW-0812">Transmembrane</keyword>
<keyword evidence="3" id="KW-1185">Reference proteome</keyword>
<dbReference type="PATRIC" id="fig|1246995.3.peg.2468"/>
<sequence length="302" mass="31703">MGAWSAGLINAMIDGVVTWMTASTMAALNWVLSLLSNTVFTSPDVTGLPQVSFMSRRALLAPNACLALIVTVVGFLAMTHGTVQDRYSLKELLPRMLIGFAAANLSTPILSTAIAAANALTAALTGDPLSSPDSFAQIKRIITDVAGNPEQLLVALVLRELAVLLVLLVISWLGRLSVLIVAGAVAPIALLCHALPQTDPVARTWWRALGGCLLIQVLQAVALRTAVATLLSGEASLPALGLPHDPSGLFNLLMTCFLLWLVIRVPKWVSRSFGGNAGRATSMPICQGMAPQSGSPVWPVVA</sequence>
<dbReference type="eggNOG" id="COG3087">
    <property type="taxonomic scope" value="Bacteria"/>
</dbReference>
<feature type="transmembrane region" description="Helical" evidence="1">
    <location>
        <begin position="58"/>
        <end position="77"/>
    </location>
</feature>
<keyword evidence="1" id="KW-1133">Transmembrane helix</keyword>
<protein>
    <recommendedName>
        <fullName evidence="4">TrbL/VirB6 plasmid conjugal transfer protein</fullName>
    </recommendedName>
</protein>
<name>U5VUQ2_9ACTN</name>
<feature type="transmembrane region" description="Helical" evidence="1">
    <location>
        <begin position="247"/>
        <end position="263"/>
    </location>
</feature>
<dbReference type="HOGENOM" id="CLU_852094_0_0_11"/>
<keyword evidence="1" id="KW-0472">Membrane</keyword>
<dbReference type="Pfam" id="PF19590">
    <property type="entry name" value="TrbL_3"/>
    <property type="match status" value="1"/>
</dbReference>
<dbReference type="AlphaFoldDB" id="U5VUQ2"/>
<feature type="transmembrane region" description="Helical" evidence="1">
    <location>
        <begin position="204"/>
        <end position="227"/>
    </location>
</feature>
<feature type="transmembrane region" description="Helical" evidence="1">
    <location>
        <begin position="12"/>
        <end position="32"/>
    </location>
</feature>
<dbReference type="InterPro" id="IPR045782">
    <property type="entry name" value="TrbL_3"/>
</dbReference>
<evidence type="ECO:0000256" key="1">
    <source>
        <dbReference type="SAM" id="Phobius"/>
    </source>
</evidence>
<dbReference type="STRING" id="1246995.AFR_12135"/>
<evidence type="ECO:0000313" key="2">
    <source>
        <dbReference type="EMBL" id="AGZ40713.1"/>
    </source>
</evidence>
<dbReference type="RefSeq" id="WP_023360772.1">
    <property type="nucleotide sequence ID" value="NC_022657.1"/>
</dbReference>
<dbReference type="Proteomes" id="UP000017746">
    <property type="component" value="Chromosome"/>
</dbReference>
<organism evidence="2 3">
    <name type="scientific">Actinoplanes friuliensis DSM 7358</name>
    <dbReference type="NCBI Taxonomy" id="1246995"/>
    <lineage>
        <taxon>Bacteria</taxon>
        <taxon>Bacillati</taxon>
        <taxon>Actinomycetota</taxon>
        <taxon>Actinomycetes</taxon>
        <taxon>Micromonosporales</taxon>
        <taxon>Micromonosporaceae</taxon>
        <taxon>Actinoplanes</taxon>
    </lineage>
</organism>
<proteinExistence type="predicted"/>
<dbReference type="OrthoDB" id="3417255at2"/>
<feature type="transmembrane region" description="Helical" evidence="1">
    <location>
        <begin position="161"/>
        <end position="192"/>
    </location>
</feature>
<feature type="transmembrane region" description="Helical" evidence="1">
    <location>
        <begin position="97"/>
        <end position="124"/>
    </location>
</feature>
<evidence type="ECO:0008006" key="4">
    <source>
        <dbReference type="Google" id="ProtNLM"/>
    </source>
</evidence>
<reference evidence="2 3" key="1">
    <citation type="journal article" date="2014" name="J. Biotechnol.">
        <title>Complete genome sequence of the actinobacterium Actinoplanes friuliensis HAG 010964, producer of the lipopeptide antibiotic friulimycin.</title>
        <authorList>
            <person name="Ruckert C."/>
            <person name="Szczepanowski R."/>
            <person name="Albersmeier A."/>
            <person name="Goesmann A."/>
            <person name="Fischer N."/>
            <person name="Steinkamper A."/>
            <person name="Puhler A."/>
            <person name="Biener R."/>
            <person name="Schwartz D."/>
            <person name="Kalinowski J."/>
        </authorList>
    </citation>
    <scope>NUCLEOTIDE SEQUENCE [LARGE SCALE GENOMIC DNA]</scope>
    <source>
        <strain evidence="2 3">DSM 7358</strain>
    </source>
</reference>
<evidence type="ECO:0000313" key="3">
    <source>
        <dbReference type="Proteomes" id="UP000017746"/>
    </source>
</evidence>
<dbReference type="KEGG" id="afs:AFR_12135"/>
<accession>U5VUQ2</accession>
<dbReference type="EMBL" id="CP006272">
    <property type="protein sequence ID" value="AGZ40713.1"/>
    <property type="molecule type" value="Genomic_DNA"/>
</dbReference>
<gene>
    <name evidence="2" type="ORF">AFR_12135</name>
</gene>